<evidence type="ECO:0000313" key="16">
    <source>
        <dbReference type="EMBL" id="OAY74776.1"/>
    </source>
</evidence>
<keyword evidence="4" id="KW-0433">Leucine-rich repeat</keyword>
<dbReference type="EMBL" id="LSRQ01002296">
    <property type="protein sequence ID" value="OAY74776.1"/>
    <property type="molecule type" value="Genomic_DNA"/>
</dbReference>
<comment type="caution">
    <text evidence="16">The sequence shown here is derived from an EMBL/GenBank/DDBJ whole genome shotgun (WGS) entry which is preliminary data.</text>
</comment>
<protein>
    <submittedName>
        <fullName evidence="16">LRR receptor-like serine/threonine-protein kinase GSO1</fullName>
    </submittedName>
</protein>
<evidence type="ECO:0000256" key="10">
    <source>
        <dbReference type="ARBA" id="ARBA00023136"/>
    </source>
</evidence>
<dbReference type="Pfam" id="PF13855">
    <property type="entry name" value="LRR_8"/>
    <property type="match status" value="2"/>
</dbReference>
<gene>
    <name evidence="16" type="ORF">ACMD2_27025</name>
</gene>
<dbReference type="Gene3D" id="3.80.10.10">
    <property type="entry name" value="Ribonuclease Inhibitor"/>
    <property type="match status" value="7"/>
</dbReference>
<dbReference type="InterPro" id="IPR046956">
    <property type="entry name" value="RLP23-like"/>
</dbReference>
<dbReference type="STRING" id="4615.A0A199VD29"/>
<evidence type="ECO:0000256" key="14">
    <source>
        <dbReference type="SAM" id="SignalP"/>
    </source>
</evidence>
<keyword evidence="5" id="KW-1070">Brassinosteroid signaling pathway</keyword>
<sequence length="1847" mass="206440">MATLILSLLLWILAIDTVVASGCMEIEGNALLTFKAGLVDPQNLLSSWEGVDCCKWRGVVCSNITGHVVKLSLRGSYDIFFEECSCLSGEINPSLLLLSNLEHLDLSMNNFSENSIPPYLGSFKNLRYLNLSYLNFGGTIPPQIGNLSKLRYLDLSFDSTFSGITLRVDDILWLTRLSSLKYLDLSLVNMNTSTDWLHAVNMLPSLKVLRLLFCSLPGISTSLSHVNLTTLNALDLGGNSINSTLPTWLRNLTSVTYLDLRSNEFHGIISDEFLHSSTLNVLLLGGNYFKGMNPRALRYLCNLTSLDLSSIGFGGEIMEWVEMLPRCVRKNLQSLYLGYNNLKGNLSGWLEHMDSLTDIYLGSNLLTGSIPAGVWKLPNLISLDLCNNSLEGVISDIELSYLRKIQSLDLSLNALTVRVRDDWVPPFQLKEILLASCHLGPNFPAWLKSQSQLEVLYLSKSKIADTLPSWFWNMSRFIFYSDLSDNQIKGRLPLLMEFTMLRYLNLSSNQFEGPLPISLPHTLELIDLSNNFFTGVLPNIVLAHMEYLFLSNNDIGGRIPSALCESTFLGVLDLSNNNLSGEIPECIGKSQEYLSVIDVSTNNLVGRIPDSLCSSKYISLLKFNSNGLSGEFPSLQNCTGLVILDLEYNKFSGTIPFWIGESLTLLMVLQLHSNMFSGGIPEQIAQLGSLQVLDLSSNNLSGPIPRSFGNFSWKALKEGRIDRINNISERYSVSLSLDIKGGELTIWRILYLFESIDLSDNNLSGEIPDEITDLQTLQYLKLSRNNLIGHIPEKIGEMQSLESLDLAMNKLSSDIPQSLSALTFLSHLNLSYNNLSGVIPTGNQLQTLEDPSIYIGNPYLCGPPSARNCSVNEINYMDNKEPKDKFEWLWIYFSVVLGYLFGFAVFYGVLLLSNAWRNAYFSMIDIVCDKLCIVTKVTLERNALLTFKSGLVDPQNLLSSWEGEDCCKWRGVVCSNTTGHVVKLNLRNSCDILSREYCLCLSGEINPSLLYLSNLKHLDLSMNSFIGTIPAFLGSFKNLRYLNLSHTFFDGTIPPQIGNLSKLRYLDLSFDYTLSGSTLRVDDILWLTRLSSLKYLDLSMVNLNTSTGWLHAVNMLPSLKVLHLDDCSLPGISTSLSYFNLTTLNVLDLGGNSINSTYLHGCGISQVSLILACAPMSFMALFLTRYNGFKGMNPKALRYLCNLRSLDLSSFSIGGEIMEWVEMLPRCVRNNLQTLYLSDNNFRGNLSGWLEQMNSLTDIDLGSNLLSGSIPIGVWKLPNLISLYLYNNSLDGVVSDVELSYLRKIQYLDLSLNALTVRVRDDWVPPFQLKEIFLASCQLGPNFPAWLKSQSQLELLDLSKSKIADTLPSWFWNMSHFISYSDLSENQIKGRLPLLMGSTKLWYLNLSSNQFEGPLPSLPHNLQIIDLSNNFFTGVLPNIVLPQMDYLFLSNNDISGRIPSALCESTFLRVLDLSNNNLSGEIPECIGKSQEYLSVIDVSTNNLVGRIPDSLCSSKYISLLKFNSNGFSGEFPSLQNCTGLVILDLGYNKFSGIIPFWIGESLTLLMVLQLRSNMFSGGIPEQIAQLGSLQVLDLSSNNLSGPLPRSLGNFSWKALKQGRIDRINNISIYYSVSISLDIKGEELPIWKILYLFESIDLSNNNLSGEIPDEITDLQTQQYLNLARNNLIGRIPEKICEMRSLESLDLAMNKLSCNIPQSLSALTSLSHLNLSYNNLSGVIPTGNQLQTLDDPSIYIGNPYLCGPPSTRNCSANEINYKDNEGPKDKFEWLWIYFSVVLGYLFGFTVFCGVLLLNNAWRNAYFSVIDIVCDKLCIVTKITLTRLKQRHRG</sequence>
<dbReference type="GO" id="GO:0016301">
    <property type="term" value="F:kinase activity"/>
    <property type="evidence" value="ECO:0007669"/>
    <property type="project" value="UniProtKB-KW"/>
</dbReference>
<dbReference type="InterPro" id="IPR001611">
    <property type="entry name" value="Leu-rich_rpt"/>
</dbReference>
<evidence type="ECO:0000256" key="7">
    <source>
        <dbReference type="ARBA" id="ARBA00022729"/>
    </source>
</evidence>
<evidence type="ECO:0000256" key="1">
    <source>
        <dbReference type="ARBA" id="ARBA00004251"/>
    </source>
</evidence>
<evidence type="ECO:0000256" key="8">
    <source>
        <dbReference type="ARBA" id="ARBA00022737"/>
    </source>
</evidence>
<dbReference type="SUPFAM" id="SSF52047">
    <property type="entry name" value="RNI-like"/>
    <property type="match status" value="2"/>
</dbReference>
<evidence type="ECO:0000256" key="12">
    <source>
        <dbReference type="ARBA" id="ARBA00023180"/>
    </source>
</evidence>
<evidence type="ECO:0000256" key="11">
    <source>
        <dbReference type="ARBA" id="ARBA00023170"/>
    </source>
</evidence>
<dbReference type="PANTHER" id="PTHR48063">
    <property type="entry name" value="LRR RECEPTOR-LIKE KINASE"/>
    <property type="match status" value="1"/>
</dbReference>
<evidence type="ECO:0000256" key="13">
    <source>
        <dbReference type="SAM" id="Phobius"/>
    </source>
</evidence>
<keyword evidence="12" id="KW-0325">Glycoprotein</keyword>
<feature type="transmembrane region" description="Helical" evidence="13">
    <location>
        <begin position="889"/>
        <end position="913"/>
    </location>
</feature>
<evidence type="ECO:0000256" key="3">
    <source>
        <dbReference type="ARBA" id="ARBA00022475"/>
    </source>
</evidence>
<evidence type="ECO:0000313" key="17">
    <source>
        <dbReference type="Proteomes" id="UP000092600"/>
    </source>
</evidence>
<evidence type="ECO:0000256" key="2">
    <source>
        <dbReference type="ARBA" id="ARBA00009592"/>
    </source>
</evidence>
<evidence type="ECO:0000259" key="15">
    <source>
        <dbReference type="Pfam" id="PF08263"/>
    </source>
</evidence>
<keyword evidence="11 16" id="KW-0675">Receptor</keyword>
<dbReference type="SMART" id="SM00369">
    <property type="entry name" value="LRR_TYP"/>
    <property type="match status" value="18"/>
</dbReference>
<accession>A0A199VD29</accession>
<keyword evidence="9 13" id="KW-1133">Transmembrane helix</keyword>
<dbReference type="FunFam" id="3.80.10.10:FF:000649">
    <property type="entry name" value="Leucine Rich Repeat family protein"/>
    <property type="match status" value="1"/>
</dbReference>
<keyword evidence="3" id="KW-1003">Cell membrane</keyword>
<dbReference type="FunFam" id="3.80.10.10:FF:001347">
    <property type="entry name" value="LRR receptor-like serine/threonine-protein kinase GSO2"/>
    <property type="match status" value="2"/>
</dbReference>
<keyword evidence="6 13" id="KW-0812">Transmembrane</keyword>
<evidence type="ECO:0000256" key="5">
    <source>
        <dbReference type="ARBA" id="ARBA00022626"/>
    </source>
</evidence>
<name>A0A199VD29_ANACO</name>
<keyword evidence="16" id="KW-0418">Kinase</keyword>
<reference evidence="16 17" key="1">
    <citation type="journal article" date="2016" name="DNA Res.">
        <title>The draft genome of MD-2 pineapple using hybrid error correction of long reads.</title>
        <authorList>
            <person name="Redwan R.M."/>
            <person name="Saidin A."/>
            <person name="Kumar S.V."/>
        </authorList>
    </citation>
    <scope>NUCLEOTIDE SEQUENCE [LARGE SCALE GENOMIC DNA]</scope>
    <source>
        <strain evidence="17">cv. MD2</strain>
        <tissue evidence="16">Leaf</tissue>
    </source>
</reference>
<dbReference type="InterPro" id="IPR013210">
    <property type="entry name" value="LRR_N_plant-typ"/>
</dbReference>
<comment type="subcellular location">
    <subcellularLocation>
        <location evidence="1">Cell membrane</location>
        <topology evidence="1">Single-pass type I membrane protein</topology>
    </subcellularLocation>
</comment>
<comment type="similarity">
    <text evidence="2">Belongs to the RLP family.</text>
</comment>
<dbReference type="GO" id="GO:0005886">
    <property type="term" value="C:plasma membrane"/>
    <property type="evidence" value="ECO:0007669"/>
    <property type="project" value="UniProtKB-SubCell"/>
</dbReference>
<feature type="domain" description="Leucine-rich repeat-containing N-terminal plant-type" evidence="15">
    <location>
        <begin position="27"/>
        <end position="62"/>
    </location>
</feature>
<dbReference type="Proteomes" id="UP000092600">
    <property type="component" value="Unassembled WGS sequence"/>
</dbReference>
<evidence type="ECO:0000256" key="9">
    <source>
        <dbReference type="ARBA" id="ARBA00022989"/>
    </source>
</evidence>
<evidence type="ECO:0000256" key="6">
    <source>
        <dbReference type="ARBA" id="ARBA00022692"/>
    </source>
</evidence>
<keyword evidence="8" id="KW-0677">Repeat</keyword>
<feature type="signal peptide" evidence="14">
    <location>
        <begin position="1"/>
        <end position="20"/>
    </location>
</feature>
<dbReference type="GO" id="GO:0009742">
    <property type="term" value="P:brassinosteroid mediated signaling pathway"/>
    <property type="evidence" value="ECO:0007669"/>
    <property type="project" value="UniProtKB-KW"/>
</dbReference>
<dbReference type="Pfam" id="PF08263">
    <property type="entry name" value="LRRNT_2"/>
    <property type="match status" value="2"/>
</dbReference>
<dbReference type="PRINTS" id="PR00019">
    <property type="entry name" value="LEURICHRPT"/>
</dbReference>
<dbReference type="InterPro" id="IPR032675">
    <property type="entry name" value="LRR_dom_sf"/>
</dbReference>
<feature type="transmembrane region" description="Helical" evidence="13">
    <location>
        <begin position="1788"/>
        <end position="1812"/>
    </location>
</feature>
<dbReference type="PANTHER" id="PTHR48063:SF90">
    <property type="entry name" value="OS11G0565920 PROTEIN"/>
    <property type="match status" value="1"/>
</dbReference>
<dbReference type="Pfam" id="PF00560">
    <property type="entry name" value="LRR_1"/>
    <property type="match status" value="16"/>
</dbReference>
<feature type="domain" description="Leucine-rich repeat-containing N-terminal plant-type" evidence="15">
    <location>
        <begin position="940"/>
        <end position="975"/>
    </location>
</feature>
<dbReference type="SUPFAM" id="SSF52058">
    <property type="entry name" value="L domain-like"/>
    <property type="match status" value="4"/>
</dbReference>
<dbReference type="InterPro" id="IPR003591">
    <property type="entry name" value="Leu-rich_rpt_typical-subtyp"/>
</dbReference>
<dbReference type="FunFam" id="3.80.10.10:FF:000095">
    <property type="entry name" value="LRR receptor-like serine/threonine-protein kinase GSO1"/>
    <property type="match status" value="2"/>
</dbReference>
<dbReference type="FunFam" id="3.80.10.10:FF:000111">
    <property type="entry name" value="LRR receptor-like serine/threonine-protein kinase ERECTA"/>
    <property type="match status" value="2"/>
</dbReference>
<keyword evidence="10 13" id="KW-0472">Membrane</keyword>
<keyword evidence="16" id="KW-0808">Transferase</keyword>
<proteinExistence type="inferred from homology"/>
<organism evidence="16 17">
    <name type="scientific">Ananas comosus</name>
    <name type="common">Pineapple</name>
    <name type="synonym">Ananas ananas</name>
    <dbReference type="NCBI Taxonomy" id="4615"/>
    <lineage>
        <taxon>Eukaryota</taxon>
        <taxon>Viridiplantae</taxon>
        <taxon>Streptophyta</taxon>
        <taxon>Embryophyta</taxon>
        <taxon>Tracheophyta</taxon>
        <taxon>Spermatophyta</taxon>
        <taxon>Magnoliopsida</taxon>
        <taxon>Liliopsida</taxon>
        <taxon>Poales</taxon>
        <taxon>Bromeliaceae</taxon>
        <taxon>Bromelioideae</taxon>
        <taxon>Ananas</taxon>
    </lineage>
</organism>
<evidence type="ECO:0000256" key="4">
    <source>
        <dbReference type="ARBA" id="ARBA00022614"/>
    </source>
</evidence>
<feature type="chain" id="PRO_5008285835" evidence="14">
    <location>
        <begin position="21"/>
        <end position="1847"/>
    </location>
</feature>
<keyword evidence="7 14" id="KW-0732">Signal</keyword>